<organism evidence="14 15">
    <name type="scientific">Coprinopsis marcescibilis</name>
    <name type="common">Agaric fungus</name>
    <name type="synonym">Psathyrella marcescibilis</name>
    <dbReference type="NCBI Taxonomy" id="230819"/>
    <lineage>
        <taxon>Eukaryota</taxon>
        <taxon>Fungi</taxon>
        <taxon>Dikarya</taxon>
        <taxon>Basidiomycota</taxon>
        <taxon>Agaricomycotina</taxon>
        <taxon>Agaricomycetes</taxon>
        <taxon>Agaricomycetidae</taxon>
        <taxon>Agaricales</taxon>
        <taxon>Agaricineae</taxon>
        <taxon>Psathyrellaceae</taxon>
        <taxon>Coprinopsis</taxon>
    </lineage>
</organism>
<dbReference type="InterPro" id="IPR007673">
    <property type="entry name" value="Condensin_cplx_su1"/>
</dbReference>
<proteinExistence type="inferred from homology"/>
<evidence type="ECO:0000256" key="2">
    <source>
        <dbReference type="ARBA" id="ARBA00004286"/>
    </source>
</evidence>
<keyword evidence="9 10" id="KW-0131">Cell cycle</keyword>
<dbReference type="PIRSF" id="PIRSF017127">
    <property type="entry name" value="Condensin_D2"/>
    <property type="match status" value="1"/>
</dbReference>
<dbReference type="InterPro" id="IPR026971">
    <property type="entry name" value="CND1/NCAPD3"/>
</dbReference>
<evidence type="ECO:0000256" key="3">
    <source>
        <dbReference type="ARBA" id="ARBA00009606"/>
    </source>
</evidence>
<feature type="compositionally biased region" description="Acidic residues" evidence="11">
    <location>
        <begin position="1042"/>
        <end position="1051"/>
    </location>
</feature>
<dbReference type="EMBL" id="ML210263">
    <property type="protein sequence ID" value="TFK21598.1"/>
    <property type="molecule type" value="Genomic_DNA"/>
</dbReference>
<protein>
    <recommendedName>
        <fullName evidence="10">Condensin complex subunit 1</fullName>
    </recommendedName>
</protein>
<dbReference type="STRING" id="230819.A0A5C3L053"/>
<dbReference type="InterPro" id="IPR032682">
    <property type="entry name" value="Cnd1_C"/>
</dbReference>
<dbReference type="SUPFAM" id="SSF48371">
    <property type="entry name" value="ARM repeat"/>
    <property type="match status" value="1"/>
</dbReference>
<feature type="compositionally biased region" description="Acidic residues" evidence="11">
    <location>
        <begin position="491"/>
        <end position="509"/>
    </location>
</feature>
<dbReference type="Pfam" id="PF12717">
    <property type="entry name" value="Cnd1"/>
    <property type="match status" value="1"/>
</dbReference>
<keyword evidence="15" id="KW-1185">Reference proteome</keyword>
<dbReference type="InterPro" id="IPR011989">
    <property type="entry name" value="ARM-like"/>
</dbReference>
<comment type="function">
    <text evidence="10">Regulatory subunit of the condensin complex, a complex required for conversion of interphase chromatin into mitotic-like condense chromosomes. The condensin complex probably introduces positive supercoils into relaxed DNA in the presence of type I topoisomerases and converts nicked DNA into positive knotted forms in the presence of type II topoisomerases.</text>
</comment>
<evidence type="ECO:0000256" key="10">
    <source>
        <dbReference type="PIRNR" id="PIRNR017127"/>
    </source>
</evidence>
<feature type="compositionally biased region" description="Acidic residues" evidence="11">
    <location>
        <begin position="524"/>
        <end position="559"/>
    </location>
</feature>
<dbReference type="PANTHER" id="PTHR14222">
    <property type="entry name" value="CONDENSIN"/>
    <property type="match status" value="1"/>
</dbReference>
<dbReference type="GO" id="GO:0010032">
    <property type="term" value="P:meiotic chromosome condensation"/>
    <property type="evidence" value="ECO:0007669"/>
    <property type="project" value="TreeGrafter"/>
</dbReference>
<keyword evidence="8" id="KW-0539">Nucleus</keyword>
<accession>A0A5C3L053</accession>
<feature type="compositionally biased region" description="Basic residues" evidence="11">
    <location>
        <begin position="564"/>
        <end position="575"/>
    </location>
</feature>
<dbReference type="Pfam" id="PF12922">
    <property type="entry name" value="Cnd1_N"/>
    <property type="match status" value="1"/>
</dbReference>
<dbReference type="OrthoDB" id="436262at2759"/>
<feature type="compositionally biased region" description="Low complexity" evidence="11">
    <location>
        <begin position="908"/>
        <end position="921"/>
    </location>
</feature>
<name>A0A5C3L053_COPMA</name>
<feature type="compositionally biased region" description="Basic and acidic residues" evidence="11">
    <location>
        <begin position="1361"/>
        <end position="1374"/>
    </location>
</feature>
<evidence type="ECO:0000313" key="15">
    <source>
        <dbReference type="Proteomes" id="UP000307440"/>
    </source>
</evidence>
<dbReference type="GO" id="GO:0007076">
    <property type="term" value="P:mitotic chromosome condensation"/>
    <property type="evidence" value="ECO:0007669"/>
    <property type="project" value="InterPro"/>
</dbReference>
<evidence type="ECO:0000256" key="1">
    <source>
        <dbReference type="ARBA" id="ARBA00004123"/>
    </source>
</evidence>
<dbReference type="GO" id="GO:0051301">
    <property type="term" value="P:cell division"/>
    <property type="evidence" value="ECO:0007669"/>
    <property type="project" value="UniProtKB-KW"/>
</dbReference>
<dbReference type="GO" id="GO:0042393">
    <property type="term" value="F:histone binding"/>
    <property type="evidence" value="ECO:0007669"/>
    <property type="project" value="TreeGrafter"/>
</dbReference>
<gene>
    <name evidence="14" type="ORF">FA15DRAFT_672413</name>
</gene>
<evidence type="ECO:0000256" key="4">
    <source>
        <dbReference type="ARBA" id="ARBA00022454"/>
    </source>
</evidence>
<evidence type="ECO:0000256" key="8">
    <source>
        <dbReference type="ARBA" id="ARBA00023242"/>
    </source>
</evidence>
<feature type="domain" description="Condensin complex subunit 1 C-terminal" evidence="12">
    <location>
        <begin position="1138"/>
        <end position="1298"/>
    </location>
</feature>
<evidence type="ECO:0000256" key="5">
    <source>
        <dbReference type="ARBA" id="ARBA00022618"/>
    </source>
</evidence>
<dbReference type="GO" id="GO:0000779">
    <property type="term" value="C:condensed chromosome, centromeric region"/>
    <property type="evidence" value="ECO:0007669"/>
    <property type="project" value="TreeGrafter"/>
</dbReference>
<evidence type="ECO:0000256" key="9">
    <source>
        <dbReference type="ARBA" id="ARBA00023306"/>
    </source>
</evidence>
<comment type="similarity">
    <text evidence="3 10">Belongs to the CND1 (condensin subunit 1) family.</text>
</comment>
<evidence type="ECO:0000256" key="11">
    <source>
        <dbReference type="SAM" id="MobiDB-lite"/>
    </source>
</evidence>
<feature type="region of interest" description="Disordered" evidence="11">
    <location>
        <begin position="138"/>
        <end position="171"/>
    </location>
</feature>
<keyword evidence="4" id="KW-0158">Chromosome</keyword>
<dbReference type="Gene3D" id="1.25.10.10">
    <property type="entry name" value="Leucine-rich Repeat Variant"/>
    <property type="match status" value="2"/>
</dbReference>
<keyword evidence="7 10" id="KW-0226">DNA condensation</keyword>
<feature type="region of interest" description="Disordered" evidence="11">
    <location>
        <begin position="482"/>
        <end position="577"/>
    </location>
</feature>
<evidence type="ECO:0000313" key="14">
    <source>
        <dbReference type="EMBL" id="TFK21598.1"/>
    </source>
</evidence>
<feature type="region of interest" description="Disordered" evidence="11">
    <location>
        <begin position="1012"/>
        <end position="1051"/>
    </location>
</feature>
<evidence type="ECO:0000256" key="7">
    <source>
        <dbReference type="ARBA" id="ARBA00023067"/>
    </source>
</evidence>
<sequence>MDHTILEKFDVGEEMSAIGGDASSYDIPNEEQLVDEEPNGMLERAIESVANSSDSIRDLNVLDIYRFLLKKAEVTPGHAMGKLLDSVTSGFKTEMEALIRDVETGDQDLYMSHKVPLEIFGFLMAWFTNVADKVKVSDDEGGQAAKPKRGRGGKAAGGRTASRTVNKRGGGESWSWENQVPDLLALITRFLSKVQSQRIWTTSVERDAFIKCITKPAINVSYNDQYMKRADIREGVFEIFCRSVKSHNQSLGLQIHIVESLHMYEHLSEPMAECLARLANKFDHTQTGDEVLRDISGKVFIHSQDTKGPRAFARFLVRYTELCPKSTHKQLSLLISQQDSDSYPLRQAIVEILGHLITYLQTTLSTEADPEKAKKEIAGMFEHIFERMLDNSSYVRTKVLSVLSKLCDVETKFPKQRLAMTSHAIIALEDKAASVRKVALSLLIKLMATHPWSVAHEGMLNKEQFEEDYEKVRKDLAEVEKLGNAVVGNNDGDEEEGEGEDDNDEGEDGESQKKRKKKQRKDDDEMDVDEEGNEIGGDTDNEEEDEESMAVDNDEDEGEEGARPKKKRNKLKSRKSQLNVQALADEQAAVALMDPKEVQRLVLTKKFLKEALHFIKAIEKAMNIIEKLLGSKNKPEVLESIEFFKVAHDLELASAKEGLRKMLHLIWTKDNNTTISEDGQQVKGIRQKLLECYKHIYFEPLADPNMDAKAQVARIAKNLVERTYEATLAELTSLEEMLRIMMEEDSIHTDIISKLWQIYQSTRQLPKEQRRGAIIILGMLGIAKPDIVFKERVEVMLKVGLGKLGKIDLTLARYTCVALQRLNGSAKKVKGSLEDKTIRMTMDNPIFKKLMSTIVHPCRVKDWFGLAEQIVNTVYALGEQPDVFCNELIKRLTVRAFSRKAEDNARVSAGEGSGSAATAATPNPDAMDEDGVPTAASSAPPRSQEDVEGGEGDATMLDATATAAPSTISSRPPGGASEDLGDSFELSQLLFVVGHVAMKHIGFLELVEREWKRKKDEKSNGGKGSSKAVGGSGKEKEKENEKEVDELDQVVGNTEDEIGDQISAVRETELLYGEQSLLAIYGPLIVHICGSPHKFKNTTLRAAATLSFSKFLCVSAKFCDEHHRLLFKILETSKDANIRSNIVIALGDVAVAFNSVIDENSAALYRGLSDSNLTVKKNTLMVLTHLILNGMVKVKGQLGEMAKCVDDEDERISDLARLFFSELSGKDNAIYNNLQDVISHLSAGEHAVEEEKFESTMKFIFSFIEKDKQAESIIEKLCQRFKSSEDPRQWRDIAYCLSLLPFKSDKSVKKLIEGLQHYRDKLHEKGVYDRFQEILTKARQNKSKDKPDAELDEFEKILRENMTQGKEDAELESRMKKKRGGKAATRGRKKAVAARDED</sequence>
<dbReference type="GO" id="GO:0005634">
    <property type="term" value="C:nucleus"/>
    <property type="evidence" value="ECO:0007669"/>
    <property type="project" value="UniProtKB-SubCell"/>
</dbReference>
<feature type="region of interest" description="Disordered" evidence="11">
    <location>
        <begin position="904"/>
        <end position="952"/>
    </location>
</feature>
<dbReference type="InterPro" id="IPR024324">
    <property type="entry name" value="Condensin_cplx_su1_N"/>
</dbReference>
<keyword evidence="5 10" id="KW-0132">Cell division</keyword>
<evidence type="ECO:0000259" key="13">
    <source>
        <dbReference type="Pfam" id="PF12922"/>
    </source>
</evidence>
<evidence type="ECO:0000256" key="6">
    <source>
        <dbReference type="ARBA" id="ARBA00022776"/>
    </source>
</evidence>
<dbReference type="InterPro" id="IPR016024">
    <property type="entry name" value="ARM-type_fold"/>
</dbReference>
<evidence type="ECO:0000259" key="12">
    <source>
        <dbReference type="Pfam" id="PF12717"/>
    </source>
</evidence>
<feature type="domain" description="Condensin complex subunit 1 N-terminal" evidence="13">
    <location>
        <begin position="78"/>
        <end position="252"/>
    </location>
</feature>
<keyword evidence="6 10" id="KW-0498">Mitosis</keyword>
<comment type="subcellular location">
    <subcellularLocation>
        <location evidence="2">Chromosome</location>
    </subcellularLocation>
    <subcellularLocation>
        <location evidence="1">Nucleus</location>
    </subcellularLocation>
</comment>
<feature type="region of interest" description="Disordered" evidence="11">
    <location>
        <begin position="1361"/>
        <end position="1398"/>
    </location>
</feature>
<feature type="compositionally biased region" description="Basic residues" evidence="11">
    <location>
        <begin position="1375"/>
        <end position="1392"/>
    </location>
</feature>
<dbReference type="Proteomes" id="UP000307440">
    <property type="component" value="Unassembled WGS sequence"/>
</dbReference>
<dbReference type="GO" id="GO:0000796">
    <property type="term" value="C:condensin complex"/>
    <property type="evidence" value="ECO:0007669"/>
    <property type="project" value="TreeGrafter"/>
</dbReference>
<dbReference type="PANTHER" id="PTHR14222:SF2">
    <property type="entry name" value="CONDENSIN COMPLEX SUBUNIT 1"/>
    <property type="match status" value="1"/>
</dbReference>
<reference evidence="14 15" key="1">
    <citation type="journal article" date="2019" name="Nat. Ecol. Evol.">
        <title>Megaphylogeny resolves global patterns of mushroom evolution.</title>
        <authorList>
            <person name="Varga T."/>
            <person name="Krizsan K."/>
            <person name="Foldi C."/>
            <person name="Dima B."/>
            <person name="Sanchez-Garcia M."/>
            <person name="Sanchez-Ramirez S."/>
            <person name="Szollosi G.J."/>
            <person name="Szarkandi J.G."/>
            <person name="Papp V."/>
            <person name="Albert L."/>
            <person name="Andreopoulos W."/>
            <person name="Angelini C."/>
            <person name="Antonin V."/>
            <person name="Barry K.W."/>
            <person name="Bougher N.L."/>
            <person name="Buchanan P."/>
            <person name="Buyck B."/>
            <person name="Bense V."/>
            <person name="Catcheside P."/>
            <person name="Chovatia M."/>
            <person name="Cooper J."/>
            <person name="Damon W."/>
            <person name="Desjardin D."/>
            <person name="Finy P."/>
            <person name="Geml J."/>
            <person name="Haridas S."/>
            <person name="Hughes K."/>
            <person name="Justo A."/>
            <person name="Karasinski D."/>
            <person name="Kautmanova I."/>
            <person name="Kiss B."/>
            <person name="Kocsube S."/>
            <person name="Kotiranta H."/>
            <person name="LaButti K.M."/>
            <person name="Lechner B.E."/>
            <person name="Liimatainen K."/>
            <person name="Lipzen A."/>
            <person name="Lukacs Z."/>
            <person name="Mihaltcheva S."/>
            <person name="Morgado L.N."/>
            <person name="Niskanen T."/>
            <person name="Noordeloos M.E."/>
            <person name="Ohm R.A."/>
            <person name="Ortiz-Santana B."/>
            <person name="Ovrebo C."/>
            <person name="Racz N."/>
            <person name="Riley R."/>
            <person name="Savchenko A."/>
            <person name="Shiryaev A."/>
            <person name="Soop K."/>
            <person name="Spirin V."/>
            <person name="Szebenyi C."/>
            <person name="Tomsovsky M."/>
            <person name="Tulloss R.E."/>
            <person name="Uehling J."/>
            <person name="Grigoriev I.V."/>
            <person name="Vagvolgyi C."/>
            <person name="Papp T."/>
            <person name="Martin F.M."/>
            <person name="Miettinen O."/>
            <person name="Hibbett D.S."/>
            <person name="Nagy L.G."/>
        </authorList>
    </citation>
    <scope>NUCLEOTIDE SEQUENCE [LARGE SCALE GENOMIC DNA]</scope>
    <source>
        <strain evidence="14 15">CBS 121175</strain>
    </source>
</reference>